<dbReference type="SUPFAM" id="SSF48008">
    <property type="entry name" value="GntR ligand-binding domain-like"/>
    <property type="match status" value="1"/>
</dbReference>
<dbReference type="Gene3D" id="1.10.10.10">
    <property type="entry name" value="Winged helix-like DNA-binding domain superfamily/Winged helix DNA-binding domain"/>
    <property type="match status" value="1"/>
</dbReference>
<feature type="domain" description="HTH gntR-type" evidence="4">
    <location>
        <begin position="13"/>
        <end position="80"/>
    </location>
</feature>
<dbReference type="KEGG" id="dat:HRM2_29020"/>
<dbReference type="HOGENOM" id="CLU_017584_5_4_7"/>
<dbReference type="InterPro" id="IPR036388">
    <property type="entry name" value="WH-like_DNA-bd_sf"/>
</dbReference>
<proteinExistence type="predicted"/>
<dbReference type="Pfam" id="PF07729">
    <property type="entry name" value="FCD"/>
    <property type="match status" value="1"/>
</dbReference>
<dbReference type="GO" id="GO:0003700">
    <property type="term" value="F:DNA-binding transcription factor activity"/>
    <property type="evidence" value="ECO:0007669"/>
    <property type="project" value="InterPro"/>
</dbReference>
<dbReference type="STRING" id="177437.HRM2_29020"/>
<keyword evidence="3" id="KW-0804">Transcription</keyword>
<gene>
    <name evidence="5" type="ordered locus">HRM2_29020</name>
</gene>
<evidence type="ECO:0000313" key="5">
    <source>
        <dbReference type="EMBL" id="ACN15990.1"/>
    </source>
</evidence>
<dbReference type="OrthoDB" id="9812645at2"/>
<protein>
    <submittedName>
        <fullName evidence="5">HTH-type transcriptional regulator</fullName>
    </submittedName>
</protein>
<evidence type="ECO:0000313" key="6">
    <source>
        <dbReference type="Proteomes" id="UP000000442"/>
    </source>
</evidence>
<keyword evidence="6" id="KW-1185">Reference proteome</keyword>
<sequence>MSPKKTDKDITKTDLAYKAYSAIRQMLFYNEILPGQKIKYKDLANRIGVSMTPVIHALKWLEFRNIVRHEANKGYYVNEVSLKEITEIYNTRLLIEVSLVPAILEKMNPAGLKRLKKALDDHGRAVAEDNYYRRIMTDMGYHMCLASLADCKIQLNMLQELFDVLLLRYSRNLYFSSVMETSLNEHCDIFESLEKKDKKGLDKALTFHITTVRDHITEGMAKLIVDEQDSFGDGYLF</sequence>
<dbReference type="Pfam" id="PF00392">
    <property type="entry name" value="GntR"/>
    <property type="match status" value="1"/>
</dbReference>
<organism evidence="5 6">
    <name type="scientific">Desulforapulum autotrophicum (strain ATCC 43914 / DSM 3382 / VKM B-1955 / HRM2)</name>
    <name type="common">Desulfobacterium autotrophicum</name>
    <dbReference type="NCBI Taxonomy" id="177437"/>
    <lineage>
        <taxon>Bacteria</taxon>
        <taxon>Pseudomonadati</taxon>
        <taxon>Thermodesulfobacteriota</taxon>
        <taxon>Desulfobacteria</taxon>
        <taxon>Desulfobacterales</taxon>
        <taxon>Desulfobacteraceae</taxon>
        <taxon>Desulforapulum</taxon>
    </lineage>
</organism>
<dbReference type="Proteomes" id="UP000000442">
    <property type="component" value="Chromosome"/>
</dbReference>
<dbReference type="InterPro" id="IPR036390">
    <property type="entry name" value="WH_DNA-bd_sf"/>
</dbReference>
<evidence type="ECO:0000259" key="4">
    <source>
        <dbReference type="PROSITE" id="PS50949"/>
    </source>
</evidence>
<dbReference type="PANTHER" id="PTHR43537">
    <property type="entry name" value="TRANSCRIPTIONAL REGULATOR, GNTR FAMILY"/>
    <property type="match status" value="1"/>
</dbReference>
<evidence type="ECO:0000256" key="1">
    <source>
        <dbReference type="ARBA" id="ARBA00023015"/>
    </source>
</evidence>
<dbReference type="SMART" id="SM00345">
    <property type="entry name" value="HTH_GNTR"/>
    <property type="match status" value="1"/>
</dbReference>
<dbReference type="SMART" id="SM00895">
    <property type="entry name" value="FCD"/>
    <property type="match status" value="1"/>
</dbReference>
<name>C0QJW4_DESAH</name>
<dbReference type="Gene3D" id="1.20.120.530">
    <property type="entry name" value="GntR ligand-binding domain-like"/>
    <property type="match status" value="1"/>
</dbReference>
<dbReference type="InterPro" id="IPR008920">
    <property type="entry name" value="TF_FadR/GntR_C"/>
</dbReference>
<evidence type="ECO:0000256" key="3">
    <source>
        <dbReference type="ARBA" id="ARBA00023163"/>
    </source>
</evidence>
<dbReference type="SUPFAM" id="SSF46785">
    <property type="entry name" value="Winged helix' DNA-binding domain"/>
    <property type="match status" value="1"/>
</dbReference>
<dbReference type="InterPro" id="IPR000524">
    <property type="entry name" value="Tscrpt_reg_HTH_GntR"/>
</dbReference>
<keyword evidence="1" id="KW-0805">Transcription regulation</keyword>
<dbReference type="InterPro" id="IPR011711">
    <property type="entry name" value="GntR_C"/>
</dbReference>
<accession>C0QJW4</accession>
<evidence type="ECO:0000256" key="2">
    <source>
        <dbReference type="ARBA" id="ARBA00023125"/>
    </source>
</evidence>
<dbReference type="PROSITE" id="PS50949">
    <property type="entry name" value="HTH_GNTR"/>
    <property type="match status" value="1"/>
</dbReference>
<keyword evidence="2" id="KW-0238">DNA-binding</keyword>
<dbReference type="AlphaFoldDB" id="C0QJW4"/>
<dbReference type="GO" id="GO:0003677">
    <property type="term" value="F:DNA binding"/>
    <property type="evidence" value="ECO:0007669"/>
    <property type="project" value="UniProtKB-KW"/>
</dbReference>
<reference evidence="5 6" key="1">
    <citation type="journal article" date="2009" name="Environ. Microbiol.">
        <title>Genome sequence of Desulfobacterium autotrophicum HRM2, a marine sulfate reducer oxidizing organic carbon completely to carbon dioxide.</title>
        <authorList>
            <person name="Strittmatter A.W."/>
            <person name="Liesegang H."/>
            <person name="Rabus R."/>
            <person name="Decker I."/>
            <person name="Amann J."/>
            <person name="Andres S."/>
            <person name="Henne A."/>
            <person name="Fricke W.F."/>
            <person name="Martinez-Arias R."/>
            <person name="Bartels D."/>
            <person name="Goesmann A."/>
            <person name="Krause L."/>
            <person name="Puehler A."/>
            <person name="Klenk H.P."/>
            <person name="Richter M."/>
            <person name="Schuler M."/>
            <person name="Gloeckner F.O."/>
            <person name="Meyerdierks A."/>
            <person name="Gottschalk G."/>
            <person name="Amann R."/>
        </authorList>
    </citation>
    <scope>NUCLEOTIDE SEQUENCE [LARGE SCALE GENOMIC DNA]</scope>
    <source>
        <strain evidence="6">ATCC 43914 / DSM 3382 / HRM2</strain>
    </source>
</reference>
<dbReference type="PANTHER" id="PTHR43537:SF51">
    <property type="entry name" value="HTH-TYPE TRANSCRIPTIONAL REGULATOR LGOR-RELATED"/>
    <property type="match status" value="1"/>
</dbReference>
<dbReference type="eggNOG" id="COG1802">
    <property type="taxonomic scope" value="Bacteria"/>
</dbReference>
<dbReference type="EMBL" id="CP001087">
    <property type="protein sequence ID" value="ACN15990.1"/>
    <property type="molecule type" value="Genomic_DNA"/>
</dbReference>
<dbReference type="RefSeq" id="WP_015904752.1">
    <property type="nucleotide sequence ID" value="NC_012108.1"/>
</dbReference>